<accession>A0AAD9UXJ1</accession>
<dbReference type="EMBL" id="JARQWQ010000076">
    <property type="protein sequence ID" value="KAK2553623.1"/>
    <property type="molecule type" value="Genomic_DNA"/>
</dbReference>
<feature type="domain" description="YqaJ viral recombinase" evidence="1">
    <location>
        <begin position="344"/>
        <end position="501"/>
    </location>
</feature>
<comment type="caution">
    <text evidence="2">The sequence shown here is derived from an EMBL/GenBank/DDBJ whole genome shotgun (WGS) entry which is preliminary data.</text>
</comment>
<protein>
    <recommendedName>
        <fullName evidence="1">YqaJ viral recombinase domain-containing protein</fullName>
    </recommendedName>
</protein>
<organism evidence="2 3">
    <name type="scientific">Acropora cervicornis</name>
    <name type="common">Staghorn coral</name>
    <dbReference type="NCBI Taxonomy" id="6130"/>
    <lineage>
        <taxon>Eukaryota</taxon>
        <taxon>Metazoa</taxon>
        <taxon>Cnidaria</taxon>
        <taxon>Anthozoa</taxon>
        <taxon>Hexacorallia</taxon>
        <taxon>Scleractinia</taxon>
        <taxon>Astrocoeniina</taxon>
        <taxon>Acroporidae</taxon>
        <taxon>Acropora</taxon>
    </lineage>
</organism>
<proteinExistence type="predicted"/>
<dbReference type="Pfam" id="PF09588">
    <property type="entry name" value="YqaJ"/>
    <property type="match status" value="1"/>
</dbReference>
<dbReference type="GO" id="GO:0006281">
    <property type="term" value="P:DNA repair"/>
    <property type="evidence" value="ECO:0007669"/>
    <property type="project" value="UniProtKB-ARBA"/>
</dbReference>
<dbReference type="Proteomes" id="UP001249851">
    <property type="component" value="Unassembled WGS sequence"/>
</dbReference>
<dbReference type="PANTHER" id="PTHR47526:SF3">
    <property type="entry name" value="PHD-TYPE DOMAIN-CONTAINING PROTEIN"/>
    <property type="match status" value="1"/>
</dbReference>
<evidence type="ECO:0000259" key="1">
    <source>
        <dbReference type="Pfam" id="PF09588"/>
    </source>
</evidence>
<evidence type="ECO:0000313" key="2">
    <source>
        <dbReference type="EMBL" id="KAK2553623.1"/>
    </source>
</evidence>
<name>A0AAD9UXJ1_ACRCE</name>
<reference evidence="2" key="1">
    <citation type="journal article" date="2023" name="G3 (Bethesda)">
        <title>Whole genome assembly and annotation of the endangered Caribbean coral Acropora cervicornis.</title>
        <authorList>
            <person name="Selwyn J.D."/>
            <person name="Vollmer S.V."/>
        </authorList>
    </citation>
    <scope>NUCLEOTIDE SEQUENCE</scope>
    <source>
        <strain evidence="2">K2</strain>
    </source>
</reference>
<dbReference type="InterPro" id="IPR011604">
    <property type="entry name" value="PDDEXK-like_dom_sf"/>
</dbReference>
<dbReference type="AlphaFoldDB" id="A0AAD9UXJ1"/>
<evidence type="ECO:0000313" key="3">
    <source>
        <dbReference type="Proteomes" id="UP001249851"/>
    </source>
</evidence>
<dbReference type="InterPro" id="IPR011335">
    <property type="entry name" value="Restrct_endonuc-II-like"/>
</dbReference>
<reference evidence="2" key="2">
    <citation type="journal article" date="2023" name="Science">
        <title>Genomic signatures of disease resistance in endangered staghorn corals.</title>
        <authorList>
            <person name="Vollmer S.V."/>
            <person name="Selwyn J.D."/>
            <person name="Despard B.A."/>
            <person name="Roesel C.L."/>
        </authorList>
    </citation>
    <scope>NUCLEOTIDE SEQUENCE</scope>
    <source>
        <strain evidence="2">K2</strain>
    </source>
</reference>
<sequence length="572" mass="64681">MAAVCFCCRSHVQCCSCYYFSVDRNWSKTLRNFPKISILTCSDWLAQGGKKNAGEKSYKFFREGYVHDIYTCEESSDFYVKARCYRSLRKSEDPHYLSLILKEDNDKAAVSRAHCSSTGGSGGHCNHVLALLYQLNDYSCLDIKDIPSDVTCTSRPQSWHIPRASSICPLPVMGTHYARAETDRVGERKRDPVKCKLYDARSPAIRKGLPMCHVMEQVDNLKRREIPPPFSYLLSDQEPSLSMNTVFGNVPLGACLAYQLQDHGRPNTRFVSNRIRGSFVTAVQCSEFIDLPVGIDDKTSFDLTELNMLNQPDLTSFFTDHIVIDKSESYSLEQRTVLQGESAEWVEQHKFRLTASNFGKVYSRIQRPSESMLKSIFCPKDMSNVRAISHGKGKEKVARTIYARKMQQQVPGFAIFDAGISVHPKFPYLGATPDGKVFDPSSSSKFGLLEIKCPFSKRGDTLDQASSDPHFYIEKVGADFFLKKTHSYYAQVQGQLALTGLPWCDFCVYLSGSNEMCVDRIHFDSDYWENELLPKLKNFFFNSALSFIVGKAKRAQSCSRTNEELVLVGSHT</sequence>
<dbReference type="CDD" id="cd22343">
    <property type="entry name" value="PDDEXK_lambda_exonuclease-like"/>
    <property type="match status" value="1"/>
</dbReference>
<dbReference type="SUPFAM" id="SSF52980">
    <property type="entry name" value="Restriction endonuclease-like"/>
    <property type="match status" value="1"/>
</dbReference>
<dbReference type="Gene3D" id="3.90.320.10">
    <property type="match status" value="1"/>
</dbReference>
<dbReference type="InterPro" id="IPR019080">
    <property type="entry name" value="YqaJ_viral_recombinase"/>
</dbReference>
<dbReference type="PANTHER" id="PTHR47526">
    <property type="entry name" value="ATP-DEPENDENT DNA HELICASE"/>
    <property type="match status" value="1"/>
</dbReference>
<keyword evidence="3" id="KW-1185">Reference proteome</keyword>
<gene>
    <name evidence="2" type="ORF">P5673_025117</name>
</gene>